<dbReference type="Proteomes" id="UP001586593">
    <property type="component" value="Unassembled WGS sequence"/>
</dbReference>
<organism evidence="1 2">
    <name type="scientific">Phialemonium thermophilum</name>
    <dbReference type="NCBI Taxonomy" id="223376"/>
    <lineage>
        <taxon>Eukaryota</taxon>
        <taxon>Fungi</taxon>
        <taxon>Dikarya</taxon>
        <taxon>Ascomycota</taxon>
        <taxon>Pezizomycotina</taxon>
        <taxon>Sordariomycetes</taxon>
        <taxon>Sordariomycetidae</taxon>
        <taxon>Cephalothecales</taxon>
        <taxon>Cephalothecaceae</taxon>
        <taxon>Phialemonium</taxon>
    </lineage>
</organism>
<proteinExistence type="predicted"/>
<reference evidence="1 2" key="1">
    <citation type="journal article" date="2024" name="Commun. Biol.">
        <title>Comparative genomic analysis of thermophilic fungi reveals convergent evolutionary adaptations and gene losses.</title>
        <authorList>
            <person name="Steindorff A.S."/>
            <person name="Aguilar-Pontes M.V."/>
            <person name="Robinson A.J."/>
            <person name="Andreopoulos B."/>
            <person name="LaButti K."/>
            <person name="Kuo A."/>
            <person name="Mondo S."/>
            <person name="Riley R."/>
            <person name="Otillar R."/>
            <person name="Haridas S."/>
            <person name="Lipzen A."/>
            <person name="Grimwood J."/>
            <person name="Schmutz J."/>
            <person name="Clum A."/>
            <person name="Reid I.D."/>
            <person name="Moisan M.C."/>
            <person name="Butler G."/>
            <person name="Nguyen T.T.M."/>
            <person name="Dewar K."/>
            <person name="Conant G."/>
            <person name="Drula E."/>
            <person name="Henrissat B."/>
            <person name="Hansel C."/>
            <person name="Singer S."/>
            <person name="Hutchinson M.I."/>
            <person name="de Vries R.P."/>
            <person name="Natvig D.O."/>
            <person name="Powell A.J."/>
            <person name="Tsang A."/>
            <person name="Grigoriev I.V."/>
        </authorList>
    </citation>
    <scope>NUCLEOTIDE SEQUENCE [LARGE SCALE GENOMIC DNA]</scope>
    <source>
        <strain evidence="1 2">ATCC 24622</strain>
    </source>
</reference>
<accession>A0ABR3X3H5</accession>
<name>A0ABR3X3H5_9PEZI</name>
<evidence type="ECO:0000313" key="2">
    <source>
        <dbReference type="Proteomes" id="UP001586593"/>
    </source>
</evidence>
<keyword evidence="2" id="KW-1185">Reference proteome</keyword>
<sequence>MDYQDMICASDSVDAYYHITLTLNSYLLERENSELTRYRSQAGLDQISSRRAYYKPQKFHQKTYPKLPCGCQVPLLNGRRLSFLSLYFPDGLNTTELRASEAMAYQEESNDRYLIRGQLSLHQKLKLLARLNRCCNVKDSPSWFDRNGRD</sequence>
<comment type="caution">
    <text evidence="1">The sequence shown here is derived from an EMBL/GenBank/DDBJ whole genome shotgun (WGS) entry which is preliminary data.</text>
</comment>
<protein>
    <submittedName>
        <fullName evidence="1">Uncharacterized protein</fullName>
    </submittedName>
</protein>
<gene>
    <name evidence="1" type="ORF">VTK73DRAFT_2674</name>
</gene>
<evidence type="ECO:0000313" key="1">
    <source>
        <dbReference type="EMBL" id="KAL1870299.1"/>
    </source>
</evidence>
<dbReference type="EMBL" id="JAZHXJ010000177">
    <property type="protein sequence ID" value="KAL1870299.1"/>
    <property type="molecule type" value="Genomic_DNA"/>
</dbReference>